<keyword evidence="2" id="KW-1185">Reference proteome</keyword>
<reference evidence="1" key="1">
    <citation type="journal article" date="2020" name="Nat. Commun.">
        <title>Large-scale genome sequencing of mycorrhizal fungi provides insights into the early evolution of symbiotic traits.</title>
        <authorList>
            <person name="Miyauchi S."/>
            <person name="Kiss E."/>
            <person name="Kuo A."/>
            <person name="Drula E."/>
            <person name="Kohler A."/>
            <person name="Sanchez-Garcia M."/>
            <person name="Morin E."/>
            <person name="Andreopoulos B."/>
            <person name="Barry K.W."/>
            <person name="Bonito G."/>
            <person name="Buee M."/>
            <person name="Carver A."/>
            <person name="Chen C."/>
            <person name="Cichocki N."/>
            <person name="Clum A."/>
            <person name="Culley D."/>
            <person name="Crous P.W."/>
            <person name="Fauchery L."/>
            <person name="Girlanda M."/>
            <person name="Hayes R.D."/>
            <person name="Keri Z."/>
            <person name="LaButti K."/>
            <person name="Lipzen A."/>
            <person name="Lombard V."/>
            <person name="Magnuson J."/>
            <person name="Maillard F."/>
            <person name="Murat C."/>
            <person name="Nolan M."/>
            <person name="Ohm R.A."/>
            <person name="Pangilinan J."/>
            <person name="Pereira M.F."/>
            <person name="Perotto S."/>
            <person name="Peter M."/>
            <person name="Pfister S."/>
            <person name="Riley R."/>
            <person name="Sitrit Y."/>
            <person name="Stielow J.B."/>
            <person name="Szollosi G."/>
            <person name="Zifcakova L."/>
            <person name="Stursova M."/>
            <person name="Spatafora J.W."/>
            <person name="Tedersoo L."/>
            <person name="Vaario L.M."/>
            <person name="Yamada A."/>
            <person name="Yan M."/>
            <person name="Wang P."/>
            <person name="Xu J."/>
            <person name="Bruns T."/>
            <person name="Baldrian P."/>
            <person name="Vilgalys R."/>
            <person name="Dunand C."/>
            <person name="Henrissat B."/>
            <person name="Grigoriev I.V."/>
            <person name="Hibbett D."/>
            <person name="Nagy L.G."/>
            <person name="Martin F.M."/>
        </authorList>
    </citation>
    <scope>NUCLEOTIDE SEQUENCE</scope>
    <source>
        <strain evidence="1">UP504</strain>
    </source>
</reference>
<comment type="caution">
    <text evidence="1">The sequence shown here is derived from an EMBL/GenBank/DDBJ whole genome shotgun (WGS) entry which is preliminary data.</text>
</comment>
<accession>A0A9P6B650</accession>
<evidence type="ECO:0000313" key="1">
    <source>
        <dbReference type="EMBL" id="KAF9517620.1"/>
    </source>
</evidence>
<protein>
    <submittedName>
        <fullName evidence="1">Uncharacterized protein</fullName>
    </submittedName>
</protein>
<sequence length="90" mass="9535">MASLICSAVTPGSAAWPLTANSRSSVTNLETLSRSDASSCSLNSFMAGQRGAMKLTAISLLRDRSPTCQKHQNSPFSVSAQTESACWLPR</sequence>
<gene>
    <name evidence="1" type="ORF">BS47DRAFT_467216</name>
</gene>
<proteinExistence type="predicted"/>
<dbReference type="AlphaFoldDB" id="A0A9P6B650"/>
<organism evidence="1 2">
    <name type="scientific">Hydnum rufescens UP504</name>
    <dbReference type="NCBI Taxonomy" id="1448309"/>
    <lineage>
        <taxon>Eukaryota</taxon>
        <taxon>Fungi</taxon>
        <taxon>Dikarya</taxon>
        <taxon>Basidiomycota</taxon>
        <taxon>Agaricomycotina</taxon>
        <taxon>Agaricomycetes</taxon>
        <taxon>Cantharellales</taxon>
        <taxon>Hydnaceae</taxon>
        <taxon>Hydnum</taxon>
    </lineage>
</organism>
<name>A0A9P6B650_9AGAM</name>
<evidence type="ECO:0000313" key="2">
    <source>
        <dbReference type="Proteomes" id="UP000886523"/>
    </source>
</evidence>
<dbReference type="Proteomes" id="UP000886523">
    <property type="component" value="Unassembled WGS sequence"/>
</dbReference>
<dbReference type="EMBL" id="MU128930">
    <property type="protein sequence ID" value="KAF9517620.1"/>
    <property type="molecule type" value="Genomic_DNA"/>
</dbReference>